<accession>A0AAI9EEX2</accession>
<feature type="compositionally biased region" description="Pro residues" evidence="1">
    <location>
        <begin position="88"/>
        <end position="108"/>
    </location>
</feature>
<feature type="compositionally biased region" description="Low complexity" evidence="1">
    <location>
        <begin position="72"/>
        <end position="87"/>
    </location>
</feature>
<dbReference type="Proteomes" id="UP001296104">
    <property type="component" value="Unassembled WGS sequence"/>
</dbReference>
<evidence type="ECO:0000313" key="3">
    <source>
        <dbReference type="Proteomes" id="UP001296104"/>
    </source>
</evidence>
<organism evidence="2 3">
    <name type="scientific">Lecanosticta acicola</name>
    <dbReference type="NCBI Taxonomy" id="111012"/>
    <lineage>
        <taxon>Eukaryota</taxon>
        <taxon>Fungi</taxon>
        <taxon>Dikarya</taxon>
        <taxon>Ascomycota</taxon>
        <taxon>Pezizomycotina</taxon>
        <taxon>Dothideomycetes</taxon>
        <taxon>Dothideomycetidae</taxon>
        <taxon>Mycosphaerellales</taxon>
        <taxon>Mycosphaerellaceae</taxon>
        <taxon>Lecanosticta</taxon>
    </lineage>
</organism>
<feature type="compositionally biased region" description="Polar residues" evidence="1">
    <location>
        <begin position="163"/>
        <end position="172"/>
    </location>
</feature>
<feature type="compositionally biased region" description="Polar residues" evidence="1">
    <location>
        <begin position="121"/>
        <end position="131"/>
    </location>
</feature>
<name>A0AAI9EEX2_9PEZI</name>
<evidence type="ECO:0000313" key="2">
    <source>
        <dbReference type="EMBL" id="CAK4033922.1"/>
    </source>
</evidence>
<feature type="region of interest" description="Disordered" evidence="1">
    <location>
        <begin position="1"/>
        <end position="212"/>
    </location>
</feature>
<dbReference type="EMBL" id="CAVMBE010000097">
    <property type="protein sequence ID" value="CAK4033922.1"/>
    <property type="molecule type" value="Genomic_DNA"/>
</dbReference>
<keyword evidence="3" id="KW-1185">Reference proteome</keyword>
<sequence>MPPIQVHIDDPITPKKEAEAPVQQSPYPAARPGAPAVPAPTPYVPNPQSQPQPTRTTPATSNHGPPPPQPGAVPVAPASQQQQQIPMTAPPSNLPSPPKAGERPPPTTTMPAQMGVPPPTQQANVRGTSAYSPPERAGGPTTVNFGAAPQPIPAAASHPPGYQQDTNAQEMSSAARASLDAQERKDGMGGFGGNFGGGSSSGGGGLGGGDGAGDMWTAVKGWVGKAGETLAETEREVWRRIGNNN</sequence>
<feature type="compositionally biased region" description="Gly residues" evidence="1">
    <location>
        <begin position="188"/>
        <end position="212"/>
    </location>
</feature>
<reference evidence="2" key="1">
    <citation type="submission" date="2023-11" db="EMBL/GenBank/DDBJ databases">
        <authorList>
            <person name="Alioto T."/>
            <person name="Alioto T."/>
            <person name="Gomez Garrido J."/>
        </authorList>
    </citation>
    <scope>NUCLEOTIDE SEQUENCE</scope>
</reference>
<feature type="compositionally biased region" description="Pro residues" evidence="1">
    <location>
        <begin position="35"/>
        <end position="50"/>
    </location>
</feature>
<evidence type="ECO:0000256" key="1">
    <source>
        <dbReference type="SAM" id="MobiDB-lite"/>
    </source>
</evidence>
<feature type="compositionally biased region" description="Basic and acidic residues" evidence="1">
    <location>
        <begin position="7"/>
        <end position="19"/>
    </location>
</feature>
<gene>
    <name evidence="2" type="ORF">LECACI_7A009080</name>
</gene>
<dbReference type="AlphaFoldDB" id="A0AAI9EEX2"/>
<proteinExistence type="predicted"/>
<comment type="caution">
    <text evidence="2">The sequence shown here is derived from an EMBL/GenBank/DDBJ whole genome shotgun (WGS) entry which is preliminary data.</text>
</comment>
<dbReference type="PRINTS" id="PR01217">
    <property type="entry name" value="PRICHEXTENSN"/>
</dbReference>
<protein>
    <submittedName>
        <fullName evidence="2">Uncharacterized protein</fullName>
    </submittedName>
</protein>